<reference evidence="1 2" key="1">
    <citation type="submission" date="2017-09" db="EMBL/GenBank/DDBJ databases">
        <title>High-quality draft genome sequence of Butyrivibrio fibrisolvens INBov1, isolated from cow rumen.</title>
        <authorList>
            <person name="Rodriguez Hernaez J."/>
            <person name="Rivarola M."/>
            <person name="Paniego N."/>
            <person name="Cravero S."/>
            <person name="Ceron Cucchi M."/>
            <person name="Martinez M.C."/>
        </authorList>
    </citation>
    <scope>NUCLEOTIDE SEQUENCE [LARGE SCALE GENOMIC DNA]</scope>
    <source>
        <strain evidence="1 2">INBov1</strain>
    </source>
</reference>
<sequence>MKINELKDFLEKEGLTKIYFNGSTKFYVFGDFIYDNGQWKNIPDVFGIYKDKNTDEYYFFITDSERGLRCYAKRTSSEDEACEYLIDMARRVSYAGSRNKGT</sequence>
<proteinExistence type="predicted"/>
<dbReference type="EMBL" id="NXNG01000001">
    <property type="protein sequence ID" value="PWT27317.1"/>
    <property type="molecule type" value="Genomic_DNA"/>
</dbReference>
<gene>
    <name evidence="1" type="ORF">CPT75_09500</name>
</gene>
<keyword evidence="2" id="KW-1185">Reference proteome</keyword>
<dbReference type="RefSeq" id="WP_110072854.1">
    <property type="nucleotide sequence ID" value="NZ_CM009896.1"/>
</dbReference>
<comment type="caution">
    <text evidence="1">The sequence shown here is derived from an EMBL/GenBank/DDBJ whole genome shotgun (WGS) entry which is preliminary data.</text>
</comment>
<dbReference type="Proteomes" id="UP000245488">
    <property type="component" value="Chromosome"/>
</dbReference>
<name>A0A317G1F9_BUTFI</name>
<organism evidence="1 2">
    <name type="scientific">Butyrivibrio fibrisolvens</name>
    <dbReference type="NCBI Taxonomy" id="831"/>
    <lineage>
        <taxon>Bacteria</taxon>
        <taxon>Bacillati</taxon>
        <taxon>Bacillota</taxon>
        <taxon>Clostridia</taxon>
        <taxon>Lachnospirales</taxon>
        <taxon>Lachnospiraceae</taxon>
        <taxon>Butyrivibrio</taxon>
    </lineage>
</organism>
<protein>
    <submittedName>
        <fullName evidence="1">Uncharacterized protein</fullName>
    </submittedName>
</protein>
<evidence type="ECO:0000313" key="2">
    <source>
        <dbReference type="Proteomes" id="UP000245488"/>
    </source>
</evidence>
<evidence type="ECO:0000313" key="1">
    <source>
        <dbReference type="EMBL" id="PWT27317.1"/>
    </source>
</evidence>
<dbReference type="AlphaFoldDB" id="A0A317G1F9"/>
<accession>A0A317G1F9</accession>